<dbReference type="STRING" id="366533.SAMN05444339_10958"/>
<dbReference type="SUPFAM" id="SSF53067">
    <property type="entry name" value="Actin-like ATPase domain"/>
    <property type="match status" value="2"/>
</dbReference>
<dbReference type="EMBL" id="FQUE01000009">
    <property type="protein sequence ID" value="SHF62876.1"/>
    <property type="molecule type" value="Genomic_DNA"/>
</dbReference>
<gene>
    <name evidence="2" type="ORF">SAMN05444339_10958</name>
</gene>
<dbReference type="InterPro" id="IPR043129">
    <property type="entry name" value="ATPase_NBD"/>
</dbReference>
<dbReference type="AlphaFoldDB" id="A0A1M5D775"/>
<dbReference type="Pfam" id="PF01869">
    <property type="entry name" value="BcrAD_BadFG"/>
    <property type="match status" value="1"/>
</dbReference>
<dbReference type="RefSeq" id="WP_072858245.1">
    <property type="nucleotide sequence ID" value="NZ_FQUE01000009.1"/>
</dbReference>
<dbReference type="InterPro" id="IPR052519">
    <property type="entry name" value="Euk-type_GlcNAc_Kinase"/>
</dbReference>
<evidence type="ECO:0000313" key="2">
    <source>
        <dbReference type="EMBL" id="SHF62876.1"/>
    </source>
</evidence>
<proteinExistence type="predicted"/>
<protein>
    <submittedName>
        <fullName evidence="2">Glucosamine kinase</fullName>
    </submittedName>
</protein>
<reference evidence="3" key="1">
    <citation type="submission" date="2016-11" db="EMBL/GenBank/DDBJ databases">
        <authorList>
            <person name="Varghese N."/>
            <person name="Submissions S."/>
        </authorList>
    </citation>
    <scope>NUCLEOTIDE SEQUENCE [LARGE SCALE GENOMIC DNA]</scope>
    <source>
        <strain evidence="3">DSM 29326</strain>
    </source>
</reference>
<dbReference type="Proteomes" id="UP000183987">
    <property type="component" value="Unassembled WGS sequence"/>
</dbReference>
<dbReference type="PANTHER" id="PTHR43190">
    <property type="entry name" value="N-ACETYL-D-GLUCOSAMINE KINASE"/>
    <property type="match status" value="1"/>
</dbReference>
<dbReference type="CDD" id="cd24082">
    <property type="entry name" value="ASKHA_NBD_GspK-like"/>
    <property type="match status" value="1"/>
</dbReference>
<keyword evidence="2" id="KW-0418">Kinase</keyword>
<evidence type="ECO:0000259" key="1">
    <source>
        <dbReference type="Pfam" id="PF01869"/>
    </source>
</evidence>
<dbReference type="PANTHER" id="PTHR43190:SF3">
    <property type="entry name" value="N-ACETYL-D-GLUCOSAMINE KINASE"/>
    <property type="match status" value="1"/>
</dbReference>
<dbReference type="InterPro" id="IPR002731">
    <property type="entry name" value="ATPase_BadF"/>
</dbReference>
<keyword evidence="2" id="KW-0808">Transferase</keyword>
<feature type="domain" description="ATPase BadF/BadG/BcrA/BcrD type" evidence="1">
    <location>
        <begin position="9"/>
        <end position="233"/>
    </location>
</feature>
<dbReference type="OrthoDB" id="63487at2"/>
<keyword evidence="3" id="KW-1185">Reference proteome</keyword>
<name>A0A1M5D775_LOKAT</name>
<evidence type="ECO:0000313" key="3">
    <source>
        <dbReference type="Proteomes" id="UP000183987"/>
    </source>
</evidence>
<organism evidence="2 3">
    <name type="scientific">Loktanella atrilutea</name>
    <dbReference type="NCBI Taxonomy" id="366533"/>
    <lineage>
        <taxon>Bacteria</taxon>
        <taxon>Pseudomonadati</taxon>
        <taxon>Pseudomonadota</taxon>
        <taxon>Alphaproteobacteria</taxon>
        <taxon>Rhodobacterales</taxon>
        <taxon>Roseobacteraceae</taxon>
        <taxon>Loktanella</taxon>
    </lineage>
</organism>
<dbReference type="GO" id="GO:0016301">
    <property type="term" value="F:kinase activity"/>
    <property type="evidence" value="ECO:0007669"/>
    <property type="project" value="UniProtKB-KW"/>
</dbReference>
<sequence length="282" mass="28271">MTASEPLYLGVDGGGTGCRVALWSADGAVLARAEGGPSNVTSDFDGACANILNALSLISDAVSGALPEAIGHLGLAGAISDDVCRAVAARMPMKRCTVTGDMPTTVAGALGPQDGAVLALGTGSFVGLKRNGVVTSVGGWGLQVSDNGSAAWIGRAGLAATLEAVDGLTPRGAMAQALLARFDDDPTAIVRFAATARPADYGKLAPVVLEADDPAARAIVAQGADWLERALLALGHDDSMPLCLIGGLGPRYHDLLARDGRQFVAPQGSALDGAFLLAKGAA</sequence>
<dbReference type="Gene3D" id="3.30.420.40">
    <property type="match status" value="2"/>
</dbReference>
<accession>A0A1M5D775</accession>